<dbReference type="AlphaFoldDB" id="A0A0A9ED94"/>
<organism evidence="1">
    <name type="scientific">Arundo donax</name>
    <name type="common">Giant reed</name>
    <name type="synonym">Donax arundinaceus</name>
    <dbReference type="NCBI Taxonomy" id="35708"/>
    <lineage>
        <taxon>Eukaryota</taxon>
        <taxon>Viridiplantae</taxon>
        <taxon>Streptophyta</taxon>
        <taxon>Embryophyta</taxon>
        <taxon>Tracheophyta</taxon>
        <taxon>Spermatophyta</taxon>
        <taxon>Magnoliopsida</taxon>
        <taxon>Liliopsida</taxon>
        <taxon>Poales</taxon>
        <taxon>Poaceae</taxon>
        <taxon>PACMAD clade</taxon>
        <taxon>Arundinoideae</taxon>
        <taxon>Arundineae</taxon>
        <taxon>Arundo</taxon>
    </lineage>
</organism>
<dbReference type="EMBL" id="GBRH01202045">
    <property type="protein sequence ID" value="JAD95850.1"/>
    <property type="molecule type" value="Transcribed_RNA"/>
</dbReference>
<name>A0A0A9ED94_ARUDO</name>
<proteinExistence type="predicted"/>
<accession>A0A0A9ED94</accession>
<evidence type="ECO:0000313" key="1">
    <source>
        <dbReference type="EMBL" id="JAD95850.1"/>
    </source>
</evidence>
<sequence>MTLKLRMRQLVIICLVPCSHHAVQVQVKQNAPW</sequence>
<reference evidence="1" key="1">
    <citation type="submission" date="2014-09" db="EMBL/GenBank/DDBJ databases">
        <authorList>
            <person name="Magalhaes I.L.F."/>
            <person name="Oliveira U."/>
            <person name="Santos F.R."/>
            <person name="Vidigal T.H.D.A."/>
            <person name="Brescovit A.D."/>
            <person name="Santos A.J."/>
        </authorList>
    </citation>
    <scope>NUCLEOTIDE SEQUENCE</scope>
    <source>
        <tissue evidence="1">Shoot tissue taken approximately 20 cm above the soil surface</tissue>
    </source>
</reference>
<reference evidence="1" key="2">
    <citation type="journal article" date="2015" name="Data Brief">
        <title>Shoot transcriptome of the giant reed, Arundo donax.</title>
        <authorList>
            <person name="Barrero R.A."/>
            <person name="Guerrero F.D."/>
            <person name="Moolhuijzen P."/>
            <person name="Goolsby J.A."/>
            <person name="Tidwell J."/>
            <person name="Bellgard S.E."/>
            <person name="Bellgard M.I."/>
        </authorList>
    </citation>
    <scope>NUCLEOTIDE SEQUENCE</scope>
    <source>
        <tissue evidence="1">Shoot tissue taken approximately 20 cm above the soil surface</tissue>
    </source>
</reference>
<protein>
    <submittedName>
        <fullName evidence="1">Uncharacterized protein</fullName>
    </submittedName>
</protein>